<proteinExistence type="predicted"/>
<dbReference type="EMBL" id="JABFOF010000001">
    <property type="protein sequence ID" value="KAG2410408.1"/>
    <property type="molecule type" value="Genomic_DNA"/>
</dbReference>
<reference evidence="1 2" key="1">
    <citation type="submission" date="2020-05" db="EMBL/GenBank/DDBJ databases">
        <title>Vigna angularis (adzuki bean) Var. LongXiaoDou No. 4 denovo assembly.</title>
        <authorList>
            <person name="Xiang H."/>
        </authorList>
    </citation>
    <scope>NUCLEOTIDE SEQUENCE [LARGE SCALE GENOMIC DNA]</scope>
    <source>
        <tissue evidence="1">Leaf</tissue>
    </source>
</reference>
<dbReference type="Proteomes" id="UP000743370">
    <property type="component" value="Unassembled WGS sequence"/>
</dbReference>
<dbReference type="AlphaFoldDB" id="A0A8T0LHM0"/>
<organism evidence="1 2">
    <name type="scientific">Phaseolus angularis</name>
    <name type="common">Azuki bean</name>
    <name type="synonym">Vigna angularis</name>
    <dbReference type="NCBI Taxonomy" id="3914"/>
    <lineage>
        <taxon>Eukaryota</taxon>
        <taxon>Viridiplantae</taxon>
        <taxon>Streptophyta</taxon>
        <taxon>Embryophyta</taxon>
        <taxon>Tracheophyta</taxon>
        <taxon>Spermatophyta</taxon>
        <taxon>Magnoliopsida</taxon>
        <taxon>eudicotyledons</taxon>
        <taxon>Gunneridae</taxon>
        <taxon>Pentapetalae</taxon>
        <taxon>rosids</taxon>
        <taxon>fabids</taxon>
        <taxon>Fabales</taxon>
        <taxon>Fabaceae</taxon>
        <taxon>Papilionoideae</taxon>
        <taxon>50 kb inversion clade</taxon>
        <taxon>NPAAA clade</taxon>
        <taxon>indigoferoid/millettioid clade</taxon>
        <taxon>Phaseoleae</taxon>
        <taxon>Vigna</taxon>
    </lineage>
</organism>
<sequence length="93" mass="10255">MEKCDNISGFSGDLYAHYGNAEQVAAAPSIWKAILAQGAIPLGSNAWNKLRIIRGTECLDLFIFPKAYTVIALEYIPSDHPLPGSMFQGFYRC</sequence>
<evidence type="ECO:0000313" key="1">
    <source>
        <dbReference type="EMBL" id="KAG2410408.1"/>
    </source>
</evidence>
<gene>
    <name evidence="1" type="ORF">HKW66_Vig0010730</name>
</gene>
<comment type="caution">
    <text evidence="1">The sequence shown here is derived from an EMBL/GenBank/DDBJ whole genome shotgun (WGS) entry which is preliminary data.</text>
</comment>
<evidence type="ECO:0000313" key="2">
    <source>
        <dbReference type="Proteomes" id="UP000743370"/>
    </source>
</evidence>
<accession>A0A8T0LHM0</accession>
<protein>
    <submittedName>
        <fullName evidence="1">Uncharacterized protein</fullName>
    </submittedName>
</protein>
<name>A0A8T0LHM0_PHAAN</name>